<dbReference type="EMBL" id="CP041730">
    <property type="protein sequence ID" value="QDQ25374.1"/>
    <property type="molecule type" value="Genomic_DNA"/>
</dbReference>
<evidence type="ECO:0000256" key="2">
    <source>
        <dbReference type="SAM" id="SignalP"/>
    </source>
</evidence>
<dbReference type="OrthoDB" id="8454826at2"/>
<gene>
    <name evidence="4" type="ORF">FNU76_02830</name>
</gene>
<dbReference type="Gene3D" id="3.40.190.10">
    <property type="entry name" value="Periplasmic binding protein-like II"/>
    <property type="match status" value="2"/>
</dbReference>
<keyword evidence="5" id="KW-1185">Reference proteome</keyword>
<evidence type="ECO:0000313" key="5">
    <source>
        <dbReference type="Proteomes" id="UP000317550"/>
    </source>
</evidence>
<dbReference type="PANTHER" id="PTHR35936:SF17">
    <property type="entry name" value="ARGININE-BINDING EXTRACELLULAR PROTEIN ARTP"/>
    <property type="match status" value="1"/>
</dbReference>
<evidence type="ECO:0000313" key="4">
    <source>
        <dbReference type="EMBL" id="QDQ25374.1"/>
    </source>
</evidence>
<name>A0A516SB52_9NEIS</name>
<dbReference type="SUPFAM" id="SSF53850">
    <property type="entry name" value="Periplasmic binding protein-like II"/>
    <property type="match status" value="1"/>
</dbReference>
<accession>A0A516SB52</accession>
<proteinExistence type="predicted"/>
<dbReference type="InterPro" id="IPR001638">
    <property type="entry name" value="Solute-binding_3/MltF_N"/>
</dbReference>
<evidence type="ECO:0000256" key="1">
    <source>
        <dbReference type="ARBA" id="ARBA00022729"/>
    </source>
</evidence>
<dbReference type="Proteomes" id="UP000317550">
    <property type="component" value="Chromosome"/>
</dbReference>
<feature type="domain" description="Solute-binding protein family 3/N-terminal" evidence="3">
    <location>
        <begin position="27"/>
        <end position="257"/>
    </location>
</feature>
<reference evidence="5" key="1">
    <citation type="submission" date="2019-07" db="EMBL/GenBank/DDBJ databases">
        <title>Chitinimonas sp. nov., isolated from Ny-Alesund, arctica soil.</title>
        <authorList>
            <person name="Xu Q."/>
            <person name="Peng F."/>
        </authorList>
    </citation>
    <scope>NUCLEOTIDE SEQUENCE [LARGE SCALE GENOMIC DNA]</scope>
    <source>
        <strain evidence="5">R3-44</strain>
    </source>
</reference>
<organism evidence="4 5">
    <name type="scientific">Chitinimonas arctica</name>
    <dbReference type="NCBI Taxonomy" id="2594795"/>
    <lineage>
        <taxon>Bacteria</taxon>
        <taxon>Pseudomonadati</taxon>
        <taxon>Pseudomonadota</taxon>
        <taxon>Betaproteobacteria</taxon>
        <taxon>Neisseriales</taxon>
        <taxon>Chitinibacteraceae</taxon>
        <taxon>Chitinimonas</taxon>
    </lineage>
</organism>
<evidence type="ECO:0000259" key="3">
    <source>
        <dbReference type="SMART" id="SM00062"/>
    </source>
</evidence>
<dbReference type="SMART" id="SM00062">
    <property type="entry name" value="PBPb"/>
    <property type="match status" value="1"/>
</dbReference>
<feature type="signal peptide" evidence="2">
    <location>
        <begin position="1"/>
        <end position="21"/>
    </location>
</feature>
<dbReference type="KEGG" id="cari:FNU76_02830"/>
<protein>
    <submittedName>
        <fullName evidence="4">Transporter substrate-binding domain-containing protein</fullName>
    </submittedName>
</protein>
<dbReference type="PANTHER" id="PTHR35936">
    <property type="entry name" value="MEMBRANE-BOUND LYTIC MUREIN TRANSGLYCOSYLASE F"/>
    <property type="match status" value="1"/>
</dbReference>
<dbReference type="Pfam" id="PF00497">
    <property type="entry name" value="SBP_bac_3"/>
    <property type="match status" value="1"/>
</dbReference>
<keyword evidence="1 2" id="KW-0732">Signal</keyword>
<feature type="chain" id="PRO_5022231121" evidence="2">
    <location>
        <begin position="22"/>
        <end position="259"/>
    </location>
</feature>
<sequence length="259" mass="28900">MKRSASLFYIITLLGLGQAHAQAPTEEIRIAMEGKFPPFEEMDANGNLKGFNVDIANALCAEMKAKCKLVRFEWDELIPALKAQKADAILASMAITPERQTQVDFTNKYSHTPAFFFARKRRVPYVYITPKRIAGMKIGAQNGTTNDKYVSAVYAATSPIVRYESTKEMYAALVKGEIDLVLDDSVAGYYGFLQTPQGQNFEMVGSSIVEQKYFGEGAGIAVRKGDKALRERLNKALAAVLDNGVYLEVQRKYFIFNVY</sequence>
<dbReference type="AlphaFoldDB" id="A0A516SB52"/>